<dbReference type="Proteomes" id="UP000283383">
    <property type="component" value="Unassembled WGS sequence"/>
</dbReference>
<sequence length="85" mass="9908">MWMDECGVKVELISRSSPEYLKLARLLFTYRYLNAEKLEDMPATDLYEHHAQLLSGTRPWDATKKEGRDIRETKNGGYRTLSKKG</sequence>
<evidence type="ECO:0000313" key="3">
    <source>
        <dbReference type="Proteomes" id="UP000283383"/>
    </source>
</evidence>
<dbReference type="EMBL" id="MCBQ01009929">
    <property type="protein sequence ID" value="RKF72079.1"/>
    <property type="molecule type" value="Genomic_DNA"/>
</dbReference>
<dbReference type="AlphaFoldDB" id="A0A420IC00"/>
<feature type="compositionally biased region" description="Basic and acidic residues" evidence="1">
    <location>
        <begin position="64"/>
        <end position="74"/>
    </location>
</feature>
<accession>A0A420IC00</accession>
<proteinExistence type="predicted"/>
<reference evidence="2 3" key="1">
    <citation type="journal article" date="2018" name="BMC Genomics">
        <title>Comparative genome analyses reveal sequence features reflecting distinct modes of host-adaptation between dicot and monocot powdery mildew.</title>
        <authorList>
            <person name="Wu Y."/>
            <person name="Ma X."/>
            <person name="Pan Z."/>
            <person name="Kale S.D."/>
            <person name="Song Y."/>
            <person name="King H."/>
            <person name="Zhang Q."/>
            <person name="Presley C."/>
            <person name="Deng X."/>
            <person name="Wei C.I."/>
            <person name="Xiao S."/>
        </authorList>
    </citation>
    <scope>NUCLEOTIDE SEQUENCE [LARGE SCALE GENOMIC DNA]</scope>
    <source>
        <strain evidence="2">UMSG3</strain>
    </source>
</reference>
<feature type="region of interest" description="Disordered" evidence="1">
    <location>
        <begin position="64"/>
        <end position="85"/>
    </location>
</feature>
<name>A0A420IC00_9PEZI</name>
<evidence type="ECO:0000313" key="2">
    <source>
        <dbReference type="EMBL" id="RKF72079.1"/>
    </source>
</evidence>
<organism evidence="2 3">
    <name type="scientific">Golovinomyces cichoracearum</name>
    <dbReference type="NCBI Taxonomy" id="62708"/>
    <lineage>
        <taxon>Eukaryota</taxon>
        <taxon>Fungi</taxon>
        <taxon>Dikarya</taxon>
        <taxon>Ascomycota</taxon>
        <taxon>Pezizomycotina</taxon>
        <taxon>Leotiomycetes</taxon>
        <taxon>Erysiphales</taxon>
        <taxon>Erysiphaceae</taxon>
        <taxon>Golovinomyces</taxon>
    </lineage>
</organism>
<keyword evidence="3" id="KW-1185">Reference proteome</keyword>
<protein>
    <submittedName>
        <fullName evidence="2">Uncharacterized protein</fullName>
    </submittedName>
</protein>
<comment type="caution">
    <text evidence="2">The sequence shown here is derived from an EMBL/GenBank/DDBJ whole genome shotgun (WGS) entry which is preliminary data.</text>
</comment>
<gene>
    <name evidence="2" type="ORF">GcM3_099015</name>
</gene>
<evidence type="ECO:0000256" key="1">
    <source>
        <dbReference type="SAM" id="MobiDB-lite"/>
    </source>
</evidence>